<reference evidence="1 2" key="1">
    <citation type="submission" date="2016-10" db="EMBL/GenBank/DDBJ databases">
        <title>Reductive evolution of mitochondrial metabolism and differential evolution of invasion-related proteins in Cryptosporidium.</title>
        <authorList>
            <person name="Liu S."/>
            <person name="Roellig D.M."/>
            <person name="Guo Y."/>
            <person name="Li N."/>
            <person name="Frace M.A."/>
            <person name="Tang K."/>
            <person name="Zhang L."/>
            <person name="Feng Y."/>
            <person name="Xiao L."/>
        </authorList>
    </citation>
    <scope>NUCLEOTIDE SEQUENCE [LARGE SCALE GENOMIC DNA]</scope>
    <source>
        <strain evidence="1">30847</strain>
    </source>
</reference>
<evidence type="ECO:0000313" key="1">
    <source>
        <dbReference type="EMBL" id="OII74407.1"/>
    </source>
</evidence>
<dbReference type="Gene3D" id="3.40.50.300">
    <property type="entry name" value="P-loop containing nucleotide triphosphate hydrolases"/>
    <property type="match status" value="1"/>
</dbReference>
<dbReference type="InterPro" id="IPR027417">
    <property type="entry name" value="P-loop_NTPase"/>
</dbReference>
<accession>A0A1J4MK62</accession>
<keyword evidence="2" id="KW-1185">Reference proteome</keyword>
<dbReference type="RefSeq" id="XP_067067274.1">
    <property type="nucleotide sequence ID" value="XM_067210748.1"/>
</dbReference>
<dbReference type="Pfam" id="PF13671">
    <property type="entry name" value="AAA_33"/>
    <property type="match status" value="1"/>
</dbReference>
<dbReference type="AlphaFoldDB" id="A0A1J4MK62"/>
<sequence>MCKNIRDWCILGIYSRNLYDIWYQKNIAPCIELEWVLNKILNRPTLEDHDLKIIYIPRETVCKLFGLVGLCDYDLEECINALDNLLCHYRYIQVFTETQIYYDAEYLPEFIWFFIRKYSLIFSTRDSSINMDISFRILVIYLCHLYCPNEIRSCIILIAGTSGSGKSTVSSFLASYLNIKCILSTDTIRHILRFTDNYKDDATLHCSTYEVYKYVNTQNKSSEQIEISTSKYSRKSQNVILGYLMQSSLIEDYIYEMVKTTIQKHRNIIVEGVHITPDLIRRIHNLAYTTRSNLVTFLVYIEDKEEHLKRLQERSRGILQSKYSHNINEIHTIQEYLLSEAKLNEMTICINNTSSDIYSIVKKVILKQIRVIFSKYF</sequence>
<dbReference type="EMBL" id="LRBS01000096">
    <property type="protein sequence ID" value="OII74407.1"/>
    <property type="molecule type" value="Genomic_DNA"/>
</dbReference>
<dbReference type="OrthoDB" id="10263927at2759"/>
<name>A0A1J4MK62_9CRYT</name>
<dbReference type="VEuPathDB" id="CryptoDB:cand_005060"/>
<gene>
    <name evidence="1" type="ORF">cand_005060</name>
</gene>
<protein>
    <submittedName>
        <fullName evidence="1">Uncharacterized protein</fullName>
    </submittedName>
</protein>
<dbReference type="SUPFAM" id="SSF52540">
    <property type="entry name" value="P-loop containing nucleoside triphosphate hydrolases"/>
    <property type="match status" value="1"/>
</dbReference>
<dbReference type="GeneID" id="92364691"/>
<evidence type="ECO:0000313" key="2">
    <source>
        <dbReference type="Proteomes" id="UP000186804"/>
    </source>
</evidence>
<dbReference type="PANTHER" id="PTHR33477">
    <property type="entry name" value="P-LOOP NTPASE DOMAIN-CONTAINING PROTEIN LPA1 HOMOLOG 1"/>
    <property type="match status" value="1"/>
</dbReference>
<organism evidence="1 2">
    <name type="scientific">Cryptosporidium andersoni</name>
    <dbReference type="NCBI Taxonomy" id="117008"/>
    <lineage>
        <taxon>Eukaryota</taxon>
        <taxon>Sar</taxon>
        <taxon>Alveolata</taxon>
        <taxon>Apicomplexa</taxon>
        <taxon>Conoidasida</taxon>
        <taxon>Coccidia</taxon>
        <taxon>Eucoccidiorida</taxon>
        <taxon>Eimeriorina</taxon>
        <taxon>Cryptosporidiidae</taxon>
        <taxon>Cryptosporidium</taxon>
    </lineage>
</organism>
<dbReference type="Proteomes" id="UP000186804">
    <property type="component" value="Unassembled WGS sequence"/>
</dbReference>
<dbReference type="PANTHER" id="PTHR33477:SF3">
    <property type="entry name" value="P-LOOP NTPASE DOMAIN-CONTAINING PROTEIN LPA1 HOMOLOG 1"/>
    <property type="match status" value="1"/>
</dbReference>
<proteinExistence type="predicted"/>
<comment type="caution">
    <text evidence="1">The sequence shown here is derived from an EMBL/GenBank/DDBJ whole genome shotgun (WGS) entry which is preliminary data.</text>
</comment>